<evidence type="ECO:0000256" key="2">
    <source>
        <dbReference type="PROSITE-ProRule" id="PRU00176"/>
    </source>
</evidence>
<evidence type="ECO:0000259" key="4">
    <source>
        <dbReference type="PROSITE" id="PS50102"/>
    </source>
</evidence>
<dbReference type="InterPro" id="IPR035979">
    <property type="entry name" value="RBD_domain_sf"/>
</dbReference>
<organism evidence="5 6">
    <name type="scientific">Aspergillus niger</name>
    <dbReference type="NCBI Taxonomy" id="5061"/>
    <lineage>
        <taxon>Eukaryota</taxon>
        <taxon>Fungi</taxon>
        <taxon>Dikarya</taxon>
        <taxon>Ascomycota</taxon>
        <taxon>Pezizomycotina</taxon>
        <taxon>Eurotiomycetes</taxon>
        <taxon>Eurotiomycetidae</taxon>
        <taxon>Eurotiales</taxon>
        <taxon>Aspergillaceae</taxon>
        <taxon>Aspergillus</taxon>
        <taxon>Aspergillus subgen. Circumdati</taxon>
    </lineage>
</organism>
<reference evidence="6" key="1">
    <citation type="submission" date="2018-10" db="EMBL/GenBank/DDBJ databases">
        <title>FDA dAtabase for Regulatory Grade micrObial Sequences (FDA-ARGOS): Supporting development and validation of Infectious Disease Dx tests.</title>
        <authorList>
            <person name="Kerrigan L."/>
            <person name="Tallon L."/>
            <person name="Sadzewicz L."/>
            <person name="Sengamalay N."/>
            <person name="Ott S."/>
            <person name="Godinez A."/>
            <person name="Nagaraj S."/>
            <person name="Vavikolanu K."/>
            <person name="Nadendla S."/>
            <person name="George J."/>
            <person name="Sichtig H."/>
        </authorList>
    </citation>
    <scope>NUCLEOTIDE SEQUENCE [LARGE SCALE GENOMIC DNA]</scope>
    <source>
        <strain evidence="6">FDAARGOS_311</strain>
    </source>
</reference>
<feature type="compositionally biased region" description="Basic and acidic residues" evidence="3">
    <location>
        <begin position="230"/>
        <end position="250"/>
    </location>
</feature>
<evidence type="ECO:0000256" key="3">
    <source>
        <dbReference type="SAM" id="MobiDB-lite"/>
    </source>
</evidence>
<dbReference type="SUPFAM" id="SSF54928">
    <property type="entry name" value="RNA-binding domain, RBD"/>
    <property type="match status" value="1"/>
</dbReference>
<feature type="compositionally biased region" description="Polar residues" evidence="3">
    <location>
        <begin position="10"/>
        <end position="25"/>
    </location>
</feature>
<dbReference type="GO" id="GO:0003723">
    <property type="term" value="F:RNA binding"/>
    <property type="evidence" value="ECO:0007669"/>
    <property type="project" value="UniProtKB-UniRule"/>
</dbReference>
<dbReference type="VEuPathDB" id="FungiDB:ASPNIDRAFT2_128981"/>
<dbReference type="VEuPathDB" id="FungiDB:M747DRAFT_317645"/>
<evidence type="ECO:0000256" key="1">
    <source>
        <dbReference type="ARBA" id="ARBA00022884"/>
    </source>
</evidence>
<feature type="region of interest" description="Disordered" evidence="3">
    <location>
        <begin position="230"/>
        <end position="261"/>
    </location>
</feature>
<protein>
    <submittedName>
        <fullName evidence="5">CNH domain family protein</fullName>
    </submittedName>
</protein>
<feature type="compositionally biased region" description="Polar residues" evidence="3">
    <location>
        <begin position="44"/>
        <end position="63"/>
    </location>
</feature>
<dbReference type="Pfam" id="PF00076">
    <property type="entry name" value="RRM_1"/>
    <property type="match status" value="1"/>
</dbReference>
<dbReference type="VEuPathDB" id="FungiDB:ATCC64974_44690"/>
<dbReference type="InterPro" id="IPR000504">
    <property type="entry name" value="RRM_dom"/>
</dbReference>
<dbReference type="AlphaFoldDB" id="A0A505I6U8"/>
<proteinExistence type="predicted"/>
<dbReference type="VEuPathDB" id="FungiDB:An07g02090"/>
<evidence type="ECO:0000313" key="6">
    <source>
        <dbReference type="Proteomes" id="UP000197666"/>
    </source>
</evidence>
<comment type="caution">
    <text evidence="5">The sequence shown here is derived from an EMBL/GenBank/DDBJ whole genome shotgun (WGS) entry which is preliminary data.</text>
</comment>
<dbReference type="PROSITE" id="PS50102">
    <property type="entry name" value="RRM"/>
    <property type="match status" value="1"/>
</dbReference>
<feature type="region of interest" description="Disordered" evidence="3">
    <location>
        <begin position="1"/>
        <end position="72"/>
    </location>
</feature>
<dbReference type="EMBL" id="NKJJ02000007">
    <property type="protein sequence ID" value="TPR07803.1"/>
    <property type="molecule type" value="Genomic_DNA"/>
</dbReference>
<evidence type="ECO:0000313" key="5">
    <source>
        <dbReference type="EMBL" id="TPR07803.1"/>
    </source>
</evidence>
<dbReference type="InterPro" id="IPR012677">
    <property type="entry name" value="Nucleotide-bd_a/b_plait_sf"/>
</dbReference>
<sequence length="261" mass="29100">MVDAPESPRPQEQTPQKNVYQNGVRTTGRAFHSPNWRVKREESPSGQNAAAGSPGPKTSTSRLAFSRPSPHVPQAISEGRRLYVGNMPYTAKSEDVQALFDAAEFRIERIDIAIDPFTGRNPSYCFVDLETKELAERAMTELDGRDMLGRPVKIKPGVEAITSNMTNFFKDYNVENVSKLFAPHPAKRFEPGDHYYLFVDFSSVEEAENAMNALNRAEGPWGAVLRVQRARGENNSQERRPKWSSSRDEATPAAEEVAVAA</sequence>
<accession>A0A505I6U8</accession>
<dbReference type="Gene3D" id="3.30.70.330">
    <property type="match status" value="2"/>
</dbReference>
<gene>
    <name evidence="5" type="ORF">CAN33_0015665</name>
</gene>
<dbReference type="Proteomes" id="UP000197666">
    <property type="component" value="Unassembled WGS sequence"/>
</dbReference>
<keyword evidence="1 2" id="KW-0694">RNA-binding</keyword>
<feature type="domain" description="RRM" evidence="4">
    <location>
        <begin position="80"/>
        <end position="159"/>
    </location>
</feature>
<dbReference type="PANTHER" id="PTHR21245">
    <property type="entry name" value="HETEROGENEOUS NUCLEAR RIBONUCLEOPROTEIN"/>
    <property type="match status" value="1"/>
</dbReference>
<name>A0A505I6U8_ASPNG</name>
<dbReference type="SMART" id="SM00360">
    <property type="entry name" value="RRM"/>
    <property type="match status" value="2"/>
</dbReference>
<dbReference type="CDD" id="cd00590">
    <property type="entry name" value="RRM_SF"/>
    <property type="match status" value="1"/>
</dbReference>